<accession>D7DUP8</accession>
<dbReference type="InParanoid" id="D7DUP8"/>
<feature type="coiled-coil region" evidence="1">
    <location>
        <begin position="15"/>
        <end position="52"/>
    </location>
</feature>
<sequence length="150" mass="17318">MNDNNVENSGVLNDLENLKKTLNIKELRADSIEDLIDKLDELNDEEEGIYINKELTKSLIIELLEVCEVEEIYLPVSKYKRTNKKILEALEEIGITVKPLKTATGRPTNNKTIIKQHMEQSKTPKEIAKITGINLKTIEYHYYKLKKSMN</sequence>
<evidence type="ECO:0000313" key="2">
    <source>
        <dbReference type="EMBL" id="ADI36858.1"/>
    </source>
</evidence>
<dbReference type="STRING" id="456320.Mvol_1201"/>
<organism evidence="2 3">
    <name type="scientific">Methanococcus voltae (strain ATCC BAA-1334 / A3)</name>
    <dbReference type="NCBI Taxonomy" id="456320"/>
    <lineage>
        <taxon>Archaea</taxon>
        <taxon>Methanobacteriati</taxon>
        <taxon>Methanobacteriota</taxon>
        <taxon>Methanomada group</taxon>
        <taxon>Methanococci</taxon>
        <taxon>Methanococcales</taxon>
        <taxon>Methanococcaceae</taxon>
        <taxon>Methanococcus</taxon>
    </lineage>
</organism>
<protein>
    <submittedName>
        <fullName evidence="2">Uncharacterized protein</fullName>
    </submittedName>
</protein>
<evidence type="ECO:0000313" key="3">
    <source>
        <dbReference type="Proteomes" id="UP000007722"/>
    </source>
</evidence>
<name>D7DUP8_METV3</name>
<proteinExistence type="predicted"/>
<dbReference type="eggNOG" id="arCOG03351">
    <property type="taxonomic scope" value="Archaea"/>
</dbReference>
<keyword evidence="1" id="KW-0175">Coiled coil</keyword>
<dbReference type="EMBL" id="CP002057">
    <property type="protein sequence ID" value="ADI36858.1"/>
    <property type="molecule type" value="Genomic_DNA"/>
</dbReference>
<dbReference type="HOGENOM" id="CLU_1976537_0_0_2"/>
<dbReference type="Proteomes" id="UP000007722">
    <property type="component" value="Chromosome"/>
</dbReference>
<gene>
    <name evidence="2" type="ordered locus">Mvol_1201</name>
</gene>
<evidence type="ECO:0000256" key="1">
    <source>
        <dbReference type="SAM" id="Coils"/>
    </source>
</evidence>
<dbReference type="AlphaFoldDB" id="D7DUP8"/>
<keyword evidence="3" id="KW-1185">Reference proteome</keyword>
<dbReference type="KEGG" id="mvo:Mvol_1201"/>
<reference evidence="2 3" key="1">
    <citation type="submission" date="2010-05" db="EMBL/GenBank/DDBJ databases">
        <title>Complete sequence of Methanococcus voltae A3.</title>
        <authorList>
            <consortium name="US DOE Joint Genome Institute"/>
            <person name="Lucas S."/>
            <person name="Copeland A."/>
            <person name="Lapidus A."/>
            <person name="Cheng J.-F."/>
            <person name="Bruce D."/>
            <person name="Goodwin L."/>
            <person name="Pitluck S."/>
            <person name="Lowry S."/>
            <person name="Clum A."/>
            <person name="Land M."/>
            <person name="Hauser L."/>
            <person name="Kyrpides N."/>
            <person name="Mikhailova N."/>
            <person name="Whitman W.B."/>
            <person name="Woyke T."/>
        </authorList>
    </citation>
    <scope>NUCLEOTIDE SEQUENCE [LARGE SCALE GENOMIC DNA]</scope>
    <source>
        <strain evidence="3">ATCC BAA-1334 / A3</strain>
    </source>
</reference>